<dbReference type="SUPFAM" id="SSF52172">
    <property type="entry name" value="CheY-like"/>
    <property type="match status" value="1"/>
</dbReference>
<dbReference type="PANTHER" id="PTHR48111">
    <property type="entry name" value="REGULATOR OF RPOS"/>
    <property type="match status" value="1"/>
</dbReference>
<reference evidence="8 9" key="1">
    <citation type="submission" date="2020-08" db="EMBL/GenBank/DDBJ databases">
        <title>Genomic Encyclopedia of Type Strains, Phase III (KMG-III): the genomes of soil and plant-associated and newly described type strains.</title>
        <authorList>
            <person name="Whitman W."/>
        </authorList>
    </citation>
    <scope>NUCLEOTIDE SEQUENCE [LARGE SCALE GENOMIC DNA]</scope>
    <source>
        <strain evidence="8 9">CECT 8571</strain>
    </source>
</reference>
<organism evidence="8 9">
    <name type="scientific">Simiduia aestuariiviva</name>
    <dbReference type="NCBI Taxonomy" id="1510459"/>
    <lineage>
        <taxon>Bacteria</taxon>
        <taxon>Pseudomonadati</taxon>
        <taxon>Pseudomonadota</taxon>
        <taxon>Gammaproteobacteria</taxon>
        <taxon>Cellvibrionales</taxon>
        <taxon>Cellvibrionaceae</taxon>
        <taxon>Simiduia</taxon>
    </lineage>
</organism>
<feature type="modified residue" description="4-aspartylphosphate" evidence="6">
    <location>
        <position position="59"/>
    </location>
</feature>
<dbReference type="GO" id="GO:0000156">
    <property type="term" value="F:phosphorelay response regulator activity"/>
    <property type="evidence" value="ECO:0007669"/>
    <property type="project" value="TreeGrafter"/>
</dbReference>
<dbReference type="InterPro" id="IPR039420">
    <property type="entry name" value="WalR-like"/>
</dbReference>
<dbReference type="Proteomes" id="UP000559987">
    <property type="component" value="Unassembled WGS sequence"/>
</dbReference>
<evidence type="ECO:0000256" key="3">
    <source>
        <dbReference type="ARBA" id="ARBA00023015"/>
    </source>
</evidence>
<dbReference type="InterPro" id="IPR011006">
    <property type="entry name" value="CheY-like_superfamily"/>
</dbReference>
<dbReference type="GO" id="GO:0005829">
    <property type="term" value="C:cytosol"/>
    <property type="evidence" value="ECO:0007669"/>
    <property type="project" value="TreeGrafter"/>
</dbReference>
<dbReference type="InterPro" id="IPR001789">
    <property type="entry name" value="Sig_transdc_resp-reg_receiver"/>
</dbReference>
<dbReference type="Gene3D" id="1.10.10.10">
    <property type="entry name" value="Winged helix-like DNA-binding domain superfamily/Winged helix DNA-binding domain"/>
    <property type="match status" value="1"/>
</dbReference>
<proteinExistence type="predicted"/>
<accession>A0A839UJ37</accession>
<dbReference type="PANTHER" id="PTHR48111:SF1">
    <property type="entry name" value="TWO-COMPONENT RESPONSE REGULATOR ORR33"/>
    <property type="match status" value="1"/>
</dbReference>
<sequence>MAHIFWVEDQSHWVEKFSAALSSGDFDGQDNQLEVFHLTDSAKQYIAQASRAPDIAILDANMNGNDSAGFAVAQALQKKWPDLPIIYLSEHSGTDIEASAFERTQPHDFIAKHQRNVEQVLCWRIKAILRQRQLTHAAAAQTLSRGELTIDLQTWDVYWRGVKLMNPNNPKRALAPTPRKILKHLVEVSPRAVGTLAMAEALDADPEKFSSANYRQHIRTLRSAFDYAEGGASSFTARCKTGSGIITAGDQGAYAWSTPK</sequence>
<dbReference type="CDD" id="cd00156">
    <property type="entry name" value="REC"/>
    <property type="match status" value="1"/>
</dbReference>
<dbReference type="AlphaFoldDB" id="A0A839UJ37"/>
<keyword evidence="3" id="KW-0805">Transcription regulation</keyword>
<dbReference type="Pfam" id="PF00072">
    <property type="entry name" value="Response_reg"/>
    <property type="match status" value="1"/>
</dbReference>
<dbReference type="InterPro" id="IPR036388">
    <property type="entry name" value="WH-like_DNA-bd_sf"/>
</dbReference>
<evidence type="ECO:0000259" key="7">
    <source>
        <dbReference type="PROSITE" id="PS50110"/>
    </source>
</evidence>
<dbReference type="GO" id="GO:0000976">
    <property type="term" value="F:transcription cis-regulatory region binding"/>
    <property type="evidence" value="ECO:0007669"/>
    <property type="project" value="TreeGrafter"/>
</dbReference>
<dbReference type="Gene3D" id="3.40.50.2300">
    <property type="match status" value="1"/>
</dbReference>
<keyword evidence="5" id="KW-0804">Transcription</keyword>
<dbReference type="SMART" id="SM00448">
    <property type="entry name" value="REC"/>
    <property type="match status" value="1"/>
</dbReference>
<evidence type="ECO:0000256" key="6">
    <source>
        <dbReference type="PROSITE-ProRule" id="PRU00169"/>
    </source>
</evidence>
<keyword evidence="4 8" id="KW-0238">DNA-binding</keyword>
<comment type="caution">
    <text evidence="8">The sequence shown here is derived from an EMBL/GenBank/DDBJ whole genome shotgun (WGS) entry which is preliminary data.</text>
</comment>
<evidence type="ECO:0000313" key="8">
    <source>
        <dbReference type="EMBL" id="MBB3167872.1"/>
    </source>
</evidence>
<name>A0A839UJ37_9GAMM</name>
<evidence type="ECO:0000313" key="9">
    <source>
        <dbReference type="Proteomes" id="UP000559987"/>
    </source>
</evidence>
<evidence type="ECO:0000256" key="4">
    <source>
        <dbReference type="ARBA" id="ARBA00023125"/>
    </source>
</evidence>
<evidence type="ECO:0000256" key="2">
    <source>
        <dbReference type="ARBA" id="ARBA00023012"/>
    </source>
</evidence>
<keyword evidence="2" id="KW-0902">Two-component regulatory system</keyword>
<feature type="domain" description="Response regulatory" evidence="7">
    <location>
        <begin position="3"/>
        <end position="127"/>
    </location>
</feature>
<evidence type="ECO:0000256" key="5">
    <source>
        <dbReference type="ARBA" id="ARBA00023163"/>
    </source>
</evidence>
<dbReference type="GO" id="GO:0006355">
    <property type="term" value="P:regulation of DNA-templated transcription"/>
    <property type="evidence" value="ECO:0007669"/>
    <property type="project" value="TreeGrafter"/>
</dbReference>
<keyword evidence="1 6" id="KW-0597">Phosphoprotein</keyword>
<gene>
    <name evidence="8" type="ORF">FHS30_001048</name>
</gene>
<dbReference type="EMBL" id="JACHXZ010000001">
    <property type="protein sequence ID" value="MBB3167872.1"/>
    <property type="molecule type" value="Genomic_DNA"/>
</dbReference>
<protein>
    <submittedName>
        <fullName evidence="8">DNA-binding response OmpR family regulator</fullName>
    </submittedName>
</protein>
<dbReference type="GO" id="GO:0032993">
    <property type="term" value="C:protein-DNA complex"/>
    <property type="evidence" value="ECO:0007669"/>
    <property type="project" value="TreeGrafter"/>
</dbReference>
<keyword evidence="9" id="KW-1185">Reference proteome</keyword>
<dbReference type="PROSITE" id="PS50110">
    <property type="entry name" value="RESPONSE_REGULATORY"/>
    <property type="match status" value="1"/>
</dbReference>
<dbReference type="RefSeq" id="WP_183908953.1">
    <property type="nucleotide sequence ID" value="NZ_JACHXZ010000001.1"/>
</dbReference>
<evidence type="ECO:0000256" key="1">
    <source>
        <dbReference type="ARBA" id="ARBA00022553"/>
    </source>
</evidence>